<evidence type="ECO:0000256" key="2">
    <source>
        <dbReference type="ARBA" id="ARBA00009344"/>
    </source>
</evidence>
<evidence type="ECO:0000256" key="1">
    <source>
        <dbReference type="ARBA" id="ARBA00004604"/>
    </source>
</evidence>
<dbReference type="RefSeq" id="XP_027202849.1">
    <property type="nucleotide sequence ID" value="XM_027347048.1"/>
</dbReference>
<keyword evidence="7" id="KW-0687">Ribonucleoprotein</keyword>
<keyword evidence="5" id="KW-0694">RNA-binding</keyword>
<sequence>MSNGEIDYWKEPEFDESQISSCCFAQSDFKIVFPDYRSSYLKQIWPKVTDLLKAKRIDCELNLIERYMFVKTTDKTYDPYIIIRARDFIKLLSRSVPLEKAKLILNDDMYCEIVKLSSFVSNKEKLIKRRQRLIGPDGSTLKAIEILTKCYVCLCGQTAAIIGPWKGLRKCYKLIVDAMKNFHPVYRLKELMIERELAKNPEMKDKDWSLYLPKFKKSLKPVGKRNSQS</sequence>
<evidence type="ECO:0000256" key="6">
    <source>
        <dbReference type="ARBA" id="ARBA00023242"/>
    </source>
</evidence>
<dbReference type="KEGG" id="dpte:113796750"/>
<evidence type="ECO:0000259" key="10">
    <source>
        <dbReference type="Pfam" id="PF21800"/>
    </source>
</evidence>
<name>A0A6P6YDQ6_DERPT</name>
<dbReference type="SUPFAM" id="SSF54791">
    <property type="entry name" value="Eukaryotic type KH-domain (KH-domain type I)"/>
    <property type="match status" value="1"/>
</dbReference>
<dbReference type="InterPro" id="IPR048548">
    <property type="entry name" value="KRR1-like_KH2"/>
</dbReference>
<dbReference type="InParanoid" id="A0A6P6YDQ6"/>
<dbReference type="PANTHER" id="PTHR12581:SF0">
    <property type="entry name" value="KRR1 SMALL SUBUNIT PROCESSOME COMPONENT HOMOLOG"/>
    <property type="match status" value="1"/>
</dbReference>
<protein>
    <recommendedName>
        <fullName evidence="8">KRR-R motif-containing protein 1</fullName>
    </recommendedName>
</protein>
<dbReference type="GO" id="GO:0006364">
    <property type="term" value="P:rRNA processing"/>
    <property type="evidence" value="ECO:0007669"/>
    <property type="project" value="UniProtKB-KW"/>
</dbReference>
<dbReference type="InterPro" id="IPR036612">
    <property type="entry name" value="KH_dom_type_1_sf"/>
</dbReference>
<feature type="domain" description="KRR1 small subunit processome component second KH" evidence="10">
    <location>
        <begin position="109"/>
        <end position="199"/>
    </location>
</feature>
<keyword evidence="11" id="KW-1185">Reference proteome</keyword>
<evidence type="ECO:0000256" key="8">
    <source>
        <dbReference type="ARBA" id="ARBA00032993"/>
    </source>
</evidence>
<dbReference type="InterPro" id="IPR048549">
    <property type="entry name" value="KRR1-like_KH2_euk"/>
</dbReference>
<keyword evidence="6" id="KW-0539">Nucleus</keyword>
<evidence type="ECO:0000256" key="3">
    <source>
        <dbReference type="ARBA" id="ARBA00022517"/>
    </source>
</evidence>
<dbReference type="OMA" id="DMSYDII"/>
<organism evidence="11 12">
    <name type="scientific">Dermatophagoides pteronyssinus</name>
    <name type="common">European house dust mite</name>
    <dbReference type="NCBI Taxonomy" id="6956"/>
    <lineage>
        <taxon>Eukaryota</taxon>
        <taxon>Metazoa</taxon>
        <taxon>Ecdysozoa</taxon>
        <taxon>Arthropoda</taxon>
        <taxon>Chelicerata</taxon>
        <taxon>Arachnida</taxon>
        <taxon>Acari</taxon>
        <taxon>Acariformes</taxon>
        <taxon>Sarcoptiformes</taxon>
        <taxon>Astigmata</taxon>
        <taxon>Psoroptidia</taxon>
        <taxon>Analgoidea</taxon>
        <taxon>Pyroglyphidae</taxon>
        <taxon>Dermatophagoidinae</taxon>
        <taxon>Dermatophagoides</taxon>
    </lineage>
</organism>
<dbReference type="CDD" id="cd22393">
    <property type="entry name" value="KH-I_KRR1_rpt1"/>
    <property type="match status" value="1"/>
</dbReference>
<reference evidence="12" key="1">
    <citation type="submission" date="2025-08" db="UniProtKB">
        <authorList>
            <consortium name="RefSeq"/>
        </authorList>
    </citation>
    <scope>IDENTIFICATION</scope>
    <source>
        <strain evidence="12">Airmid</strain>
    </source>
</reference>
<evidence type="ECO:0000313" key="12">
    <source>
        <dbReference type="RefSeq" id="XP_027202849.1"/>
    </source>
</evidence>
<dbReference type="PANTHER" id="PTHR12581">
    <property type="entry name" value="HIV-1 REV BINDING PROTEIN 2, 3"/>
    <property type="match status" value="1"/>
</dbReference>
<dbReference type="GO" id="GO:0032040">
    <property type="term" value="C:small-subunit processome"/>
    <property type="evidence" value="ECO:0007669"/>
    <property type="project" value="TreeGrafter"/>
</dbReference>
<dbReference type="InterPro" id="IPR041174">
    <property type="entry name" value="KRR1-like_KH1"/>
</dbReference>
<dbReference type="InterPro" id="IPR048550">
    <property type="entry name" value="KRR1-like_KH1_euk"/>
</dbReference>
<dbReference type="AlphaFoldDB" id="A0A6P6YDQ6"/>
<evidence type="ECO:0000259" key="9">
    <source>
        <dbReference type="Pfam" id="PF17903"/>
    </source>
</evidence>
<keyword evidence="4" id="KW-0698">rRNA processing</keyword>
<comment type="subcellular location">
    <subcellularLocation>
        <location evidence="1">Nucleus</location>
        <location evidence="1">Nucleolus</location>
    </subcellularLocation>
</comment>
<dbReference type="Proteomes" id="UP000515146">
    <property type="component" value="Unplaced"/>
</dbReference>
<comment type="similarity">
    <text evidence="2">Belongs to the KRR1 family.</text>
</comment>
<dbReference type="GO" id="GO:0003723">
    <property type="term" value="F:RNA binding"/>
    <property type="evidence" value="ECO:0007669"/>
    <property type="project" value="UniProtKB-KW"/>
</dbReference>
<evidence type="ECO:0000256" key="7">
    <source>
        <dbReference type="ARBA" id="ARBA00023274"/>
    </source>
</evidence>
<evidence type="ECO:0000256" key="4">
    <source>
        <dbReference type="ARBA" id="ARBA00022552"/>
    </source>
</evidence>
<dbReference type="InterPro" id="IPR024166">
    <property type="entry name" value="rRNA_assembly_KRR1"/>
</dbReference>
<dbReference type="OrthoDB" id="441223at2759"/>
<gene>
    <name evidence="12" type="primary">LOC113796750</name>
</gene>
<dbReference type="Pfam" id="PF21800">
    <property type="entry name" value="KH_KRR1_2nd"/>
    <property type="match status" value="1"/>
</dbReference>
<dbReference type="CDD" id="cd22394">
    <property type="entry name" value="KH-I_KRR1_rpt2"/>
    <property type="match status" value="1"/>
</dbReference>
<accession>A0A6P6YDQ6</accession>
<feature type="domain" description="KRR1 small subunit processome component first KH" evidence="9">
    <location>
        <begin position="27"/>
        <end position="107"/>
    </location>
</feature>
<dbReference type="Gene3D" id="3.30.1370.10">
    <property type="entry name" value="K Homology domain, type 1"/>
    <property type="match status" value="2"/>
</dbReference>
<dbReference type="Pfam" id="PF17903">
    <property type="entry name" value="KH_KRR1_1st"/>
    <property type="match status" value="1"/>
</dbReference>
<dbReference type="FunFam" id="3.30.1370.10:FF:000014">
    <property type="entry name" value="KRR1 small subunit processome component"/>
    <property type="match status" value="1"/>
</dbReference>
<proteinExistence type="inferred from homology"/>
<evidence type="ECO:0000256" key="5">
    <source>
        <dbReference type="ARBA" id="ARBA00022884"/>
    </source>
</evidence>
<keyword evidence="3" id="KW-0690">Ribosome biogenesis</keyword>
<evidence type="ECO:0000313" key="11">
    <source>
        <dbReference type="Proteomes" id="UP000515146"/>
    </source>
</evidence>